<dbReference type="CDD" id="cd03250">
    <property type="entry name" value="ABCC_MRP_domain1"/>
    <property type="match status" value="1"/>
</dbReference>
<proteinExistence type="predicted"/>
<evidence type="ECO:0000256" key="1">
    <source>
        <dbReference type="ARBA" id="ARBA00001946"/>
    </source>
</evidence>
<evidence type="ECO:0000256" key="6">
    <source>
        <dbReference type="ARBA" id="ARBA00022475"/>
    </source>
</evidence>
<comment type="catalytic activity">
    <reaction evidence="15">
        <text>ATP + H2O + xenobioticSide 1 = ADP + phosphate + xenobioticSide 2.</text>
        <dbReference type="EC" id="7.6.2.2"/>
    </reaction>
</comment>
<accession>A0A836D028</accession>
<evidence type="ECO:0000256" key="30">
    <source>
        <dbReference type="ARBA" id="ARBA00051844"/>
    </source>
</evidence>
<protein>
    <recommendedName>
        <fullName evidence="35">Multidrug resistance-associated protein 4</fullName>
        <ecNumber evidence="4">7.6.2.2</ecNumber>
        <ecNumber evidence="14">7.6.2.3</ecNumber>
    </recommendedName>
</protein>
<evidence type="ECO:0000313" key="39">
    <source>
        <dbReference type="EMBL" id="KAG5204272.1"/>
    </source>
</evidence>
<dbReference type="PANTHER" id="PTHR24223:SF357">
    <property type="entry name" value="ATP-BINDING CASSETTE SUB-FAMILY C MEMBER 4"/>
    <property type="match status" value="1"/>
</dbReference>
<dbReference type="Gene3D" id="1.20.1560.10">
    <property type="entry name" value="ABC transporter type 1, transmembrane domain"/>
    <property type="match status" value="2"/>
</dbReference>
<evidence type="ECO:0000256" key="3">
    <source>
        <dbReference type="ARBA" id="ARBA00004554"/>
    </source>
</evidence>
<evidence type="ECO:0000256" key="22">
    <source>
        <dbReference type="ARBA" id="ARBA00050626"/>
    </source>
</evidence>
<dbReference type="PROSITE" id="PS00211">
    <property type="entry name" value="ABC_TRANSPORTER_1"/>
    <property type="match status" value="1"/>
</dbReference>
<dbReference type="FunFam" id="3.40.50.300:FF:000163">
    <property type="entry name" value="Multidrug resistance-associated protein member 4"/>
    <property type="match status" value="1"/>
</dbReference>
<dbReference type="CDD" id="cd03244">
    <property type="entry name" value="ABCC_MRP_domain2"/>
    <property type="match status" value="1"/>
</dbReference>
<dbReference type="FunFam" id="1.20.1560.10:FF:000014">
    <property type="entry name" value="Multidrug resistance-associated protein member 4"/>
    <property type="match status" value="1"/>
</dbReference>
<dbReference type="EC" id="7.6.2.3" evidence="14"/>
<evidence type="ECO:0000256" key="2">
    <source>
        <dbReference type="ARBA" id="ARBA00004424"/>
    </source>
</evidence>
<evidence type="ECO:0000313" key="40">
    <source>
        <dbReference type="Proteomes" id="UP000664991"/>
    </source>
</evidence>
<keyword evidence="10" id="KW-1278">Translocase</keyword>
<comment type="catalytic activity">
    <reaction evidence="24">
        <text>cholate(in) + glutathione(in) + ATP + H2O = cholate(out) + glutathione(out) + ADP + phosphate + H(+)</text>
        <dbReference type="Rhea" id="RHEA:66396"/>
        <dbReference type="ChEBI" id="CHEBI:15377"/>
        <dbReference type="ChEBI" id="CHEBI:15378"/>
        <dbReference type="ChEBI" id="CHEBI:29747"/>
        <dbReference type="ChEBI" id="CHEBI:30616"/>
        <dbReference type="ChEBI" id="CHEBI:43474"/>
        <dbReference type="ChEBI" id="CHEBI:57925"/>
        <dbReference type="ChEBI" id="CHEBI:456216"/>
    </reaction>
    <physiologicalReaction direction="left-to-right" evidence="24">
        <dbReference type="Rhea" id="RHEA:66397"/>
    </physiologicalReaction>
</comment>
<evidence type="ECO:0000256" key="15">
    <source>
        <dbReference type="ARBA" id="ARBA00034018"/>
    </source>
</evidence>
<dbReference type="InterPro" id="IPR030240">
    <property type="entry name" value="ABCC4_TMD1"/>
</dbReference>
<feature type="domain" description="ABC transporter" evidence="37">
    <location>
        <begin position="1011"/>
        <end position="1244"/>
    </location>
</feature>
<comment type="catalytic activity">
    <reaction evidence="20">
        <text>urate(in) + ATP + H2O = urate(out) + ADP + phosphate + H(+)</text>
        <dbReference type="Rhea" id="RHEA:16461"/>
        <dbReference type="ChEBI" id="CHEBI:15377"/>
        <dbReference type="ChEBI" id="CHEBI:15378"/>
        <dbReference type="ChEBI" id="CHEBI:17775"/>
        <dbReference type="ChEBI" id="CHEBI:30616"/>
        <dbReference type="ChEBI" id="CHEBI:43474"/>
        <dbReference type="ChEBI" id="CHEBI:456216"/>
    </reaction>
    <physiologicalReaction direction="left-to-right" evidence="20">
        <dbReference type="Rhea" id="RHEA:16462"/>
    </physiologicalReaction>
</comment>
<evidence type="ECO:0000256" key="19">
    <source>
        <dbReference type="ARBA" id="ARBA00048007"/>
    </source>
</evidence>
<keyword evidence="13 36" id="KW-0472">Membrane</keyword>
<comment type="cofactor">
    <cofactor evidence="1">
        <name>Mg(2+)</name>
        <dbReference type="ChEBI" id="CHEBI:18420"/>
    </cofactor>
</comment>
<dbReference type="Proteomes" id="UP000664991">
    <property type="component" value="Unassembled WGS sequence"/>
</dbReference>
<feature type="transmembrane region" description="Helical" evidence="36">
    <location>
        <begin position="805"/>
        <end position="828"/>
    </location>
</feature>
<dbReference type="GO" id="GO:0015431">
    <property type="term" value="F:ABC-type glutathione S-conjugate transporter activity"/>
    <property type="evidence" value="ECO:0007669"/>
    <property type="project" value="UniProtKB-EC"/>
</dbReference>
<keyword evidence="11 36" id="KW-1133">Transmembrane helix</keyword>
<keyword evidence="8" id="KW-0547">Nucleotide-binding</keyword>
<feature type="transmembrane region" description="Helical" evidence="36">
    <location>
        <begin position="302"/>
        <end position="322"/>
    </location>
</feature>
<dbReference type="CDD" id="cd18593">
    <property type="entry name" value="ABC_6TM_MRP4_D1_like"/>
    <property type="match status" value="1"/>
</dbReference>
<dbReference type="GO" id="GO:0016324">
    <property type="term" value="C:apical plasma membrane"/>
    <property type="evidence" value="ECO:0007669"/>
    <property type="project" value="UniProtKB-SubCell"/>
</dbReference>
<comment type="catalytic activity">
    <reaction evidence="27">
        <text>taurochenodeoxycholate(in) + glutathione(in) + ATP + H2O = taurochenodeoxycholate(out) + glutathione(out) + ADP + phosphate + H(+)</text>
        <dbReference type="Rhea" id="RHEA:66412"/>
        <dbReference type="ChEBI" id="CHEBI:9407"/>
        <dbReference type="ChEBI" id="CHEBI:15377"/>
        <dbReference type="ChEBI" id="CHEBI:15378"/>
        <dbReference type="ChEBI" id="CHEBI:30616"/>
        <dbReference type="ChEBI" id="CHEBI:43474"/>
        <dbReference type="ChEBI" id="CHEBI:57925"/>
        <dbReference type="ChEBI" id="CHEBI:456216"/>
    </reaction>
    <physiologicalReaction direction="left-to-right" evidence="27">
        <dbReference type="Rhea" id="RHEA:66413"/>
    </physiologicalReaction>
</comment>
<evidence type="ECO:0000256" key="31">
    <source>
        <dbReference type="ARBA" id="ARBA00052534"/>
    </source>
</evidence>
<comment type="catalytic activity">
    <reaction evidence="17">
        <text>leukotriene C4(in) + ATP + H2O = leukotriene C4(out) + ADP + phosphate + H(+)</text>
        <dbReference type="Rhea" id="RHEA:38963"/>
        <dbReference type="ChEBI" id="CHEBI:15377"/>
        <dbReference type="ChEBI" id="CHEBI:15378"/>
        <dbReference type="ChEBI" id="CHEBI:30616"/>
        <dbReference type="ChEBI" id="CHEBI:43474"/>
        <dbReference type="ChEBI" id="CHEBI:57973"/>
        <dbReference type="ChEBI" id="CHEBI:456216"/>
    </reaction>
    <physiologicalReaction direction="left-to-right" evidence="17">
        <dbReference type="Rhea" id="RHEA:38964"/>
    </physiologicalReaction>
</comment>
<dbReference type="GO" id="GO:0016887">
    <property type="term" value="F:ATP hydrolysis activity"/>
    <property type="evidence" value="ECO:0007669"/>
    <property type="project" value="InterPro"/>
</dbReference>
<evidence type="ECO:0000256" key="12">
    <source>
        <dbReference type="ARBA" id="ARBA00023055"/>
    </source>
</evidence>
<organism evidence="39 40">
    <name type="scientific">Ovis aries</name>
    <name type="common">Sheep</name>
    <dbReference type="NCBI Taxonomy" id="9940"/>
    <lineage>
        <taxon>Eukaryota</taxon>
        <taxon>Metazoa</taxon>
        <taxon>Chordata</taxon>
        <taxon>Craniata</taxon>
        <taxon>Vertebrata</taxon>
        <taxon>Euteleostomi</taxon>
        <taxon>Mammalia</taxon>
        <taxon>Eutheria</taxon>
        <taxon>Laurasiatheria</taxon>
        <taxon>Artiodactyla</taxon>
        <taxon>Ruminantia</taxon>
        <taxon>Pecora</taxon>
        <taxon>Bovidae</taxon>
        <taxon>Caprinae</taxon>
        <taxon>Ovis</taxon>
    </lineage>
</organism>
<dbReference type="SUPFAM" id="SSF52540">
    <property type="entry name" value="P-loop containing nucleoside triphosphate hydrolases"/>
    <property type="match status" value="2"/>
</dbReference>
<feature type="domain" description="ABC transporter" evidence="37">
    <location>
        <begin position="394"/>
        <end position="617"/>
    </location>
</feature>
<evidence type="ECO:0000256" key="11">
    <source>
        <dbReference type="ARBA" id="ARBA00022989"/>
    </source>
</evidence>
<dbReference type="SUPFAM" id="SSF90123">
    <property type="entry name" value="ABC transporter transmembrane region"/>
    <property type="match status" value="2"/>
</dbReference>
<evidence type="ECO:0000256" key="4">
    <source>
        <dbReference type="ARBA" id="ARBA00012191"/>
    </source>
</evidence>
<evidence type="ECO:0000256" key="33">
    <source>
        <dbReference type="ARBA" id="ARBA00052963"/>
    </source>
</evidence>
<comment type="subunit">
    <text evidence="34">Interacts (via PDZ-binding motif) with SNX27 (via PDZ domain); this interaction accelerates MRP4 internalization.</text>
</comment>
<feature type="transmembrane region" description="Helical" evidence="36">
    <location>
        <begin position="117"/>
        <end position="141"/>
    </location>
</feature>
<evidence type="ECO:0000256" key="28">
    <source>
        <dbReference type="ARBA" id="ARBA00051604"/>
    </source>
</evidence>
<dbReference type="EMBL" id="JAEMGP010000010">
    <property type="protein sequence ID" value="KAG5204272.1"/>
    <property type="molecule type" value="Genomic_DNA"/>
</dbReference>
<feature type="transmembrane region" description="Helical" evidence="36">
    <location>
        <begin position="76"/>
        <end position="97"/>
    </location>
</feature>
<feature type="transmembrane region" description="Helical" evidence="36">
    <location>
        <begin position="741"/>
        <end position="761"/>
    </location>
</feature>
<dbReference type="AlphaFoldDB" id="A0A836D028"/>
<evidence type="ECO:0000256" key="23">
    <source>
        <dbReference type="ARBA" id="ARBA00050718"/>
    </source>
</evidence>
<comment type="catalytic activity">
    <reaction evidence="32">
        <text>glycodeoxycholate(in) + glutathione(in) + ATP + H2O = glycodeoxycholate(out) + glutathione(out) + ADP + phosphate + H(+)</text>
        <dbReference type="Rhea" id="RHEA:66380"/>
        <dbReference type="ChEBI" id="CHEBI:15377"/>
        <dbReference type="ChEBI" id="CHEBI:15378"/>
        <dbReference type="ChEBI" id="CHEBI:30616"/>
        <dbReference type="ChEBI" id="CHEBI:43474"/>
        <dbReference type="ChEBI" id="CHEBI:57925"/>
        <dbReference type="ChEBI" id="CHEBI:82982"/>
        <dbReference type="ChEBI" id="CHEBI:456216"/>
    </reaction>
    <physiologicalReaction direction="left-to-right" evidence="32">
        <dbReference type="Rhea" id="RHEA:66381"/>
    </physiologicalReaction>
</comment>
<feature type="domain" description="ABC transmembrane type-1" evidence="38">
    <location>
        <begin position="77"/>
        <end position="342"/>
    </location>
</feature>
<evidence type="ECO:0000256" key="8">
    <source>
        <dbReference type="ARBA" id="ARBA00022741"/>
    </source>
</evidence>
<dbReference type="SMART" id="SM00382">
    <property type="entry name" value="AAA"/>
    <property type="match status" value="2"/>
</dbReference>
<keyword evidence="5" id="KW-0813">Transport</keyword>
<feature type="domain" description="ABC transmembrane type-1" evidence="38">
    <location>
        <begin position="685"/>
        <end position="975"/>
    </location>
</feature>
<dbReference type="InterPro" id="IPR027417">
    <property type="entry name" value="P-loop_NTPase"/>
</dbReference>
<evidence type="ECO:0000256" key="27">
    <source>
        <dbReference type="ARBA" id="ARBA00051304"/>
    </source>
</evidence>
<keyword evidence="12" id="KW-0445">Lipid transport</keyword>
<comment type="catalytic activity">
    <reaction evidence="30">
        <text>taurocholate(in) + glutathione(in) + ATP + H2O = taurocholate(out) + glutathione(out) + ADP + phosphate + H(+)</text>
        <dbReference type="Rhea" id="RHEA:66404"/>
        <dbReference type="ChEBI" id="CHEBI:15377"/>
        <dbReference type="ChEBI" id="CHEBI:15378"/>
        <dbReference type="ChEBI" id="CHEBI:30616"/>
        <dbReference type="ChEBI" id="CHEBI:36257"/>
        <dbReference type="ChEBI" id="CHEBI:43474"/>
        <dbReference type="ChEBI" id="CHEBI:57925"/>
        <dbReference type="ChEBI" id="CHEBI:456216"/>
    </reaction>
    <physiologicalReaction direction="left-to-right" evidence="30">
        <dbReference type="Rhea" id="RHEA:66405"/>
    </physiologicalReaction>
</comment>
<evidence type="ECO:0000256" key="20">
    <source>
        <dbReference type="ARBA" id="ARBA00048665"/>
    </source>
</evidence>
<comment type="catalytic activity">
    <reaction evidence="33">
        <text>3',5'-cyclic GMP(in) + ATP + H2O = 3',5'-cyclic GMP(out) + ADP + phosphate + H(+)</text>
        <dbReference type="Rhea" id="RHEA:66188"/>
        <dbReference type="ChEBI" id="CHEBI:15377"/>
        <dbReference type="ChEBI" id="CHEBI:15378"/>
        <dbReference type="ChEBI" id="CHEBI:30616"/>
        <dbReference type="ChEBI" id="CHEBI:43474"/>
        <dbReference type="ChEBI" id="CHEBI:57746"/>
        <dbReference type="ChEBI" id="CHEBI:456216"/>
    </reaction>
    <physiologicalReaction direction="left-to-right" evidence="33">
        <dbReference type="Rhea" id="RHEA:66189"/>
    </physiologicalReaction>
</comment>
<evidence type="ECO:0000256" key="26">
    <source>
        <dbReference type="ARBA" id="ARBA00051287"/>
    </source>
</evidence>
<feature type="transmembrane region" description="Helical" evidence="36">
    <location>
        <begin position="221"/>
        <end position="242"/>
    </location>
</feature>
<dbReference type="InterPro" id="IPR047083">
    <property type="entry name" value="ABCC4_TMD2"/>
</dbReference>
<reference evidence="39 40" key="1">
    <citation type="submission" date="2020-12" db="EMBL/GenBank/DDBJ databases">
        <title>De novo assembly of Tibetan sheep genome.</title>
        <authorList>
            <person name="Li X."/>
        </authorList>
    </citation>
    <scope>NUCLEOTIDE SEQUENCE [LARGE SCALE GENOMIC DNA]</scope>
    <source>
        <tissue evidence="39">Heart</tissue>
    </source>
</reference>
<dbReference type="FunFam" id="3.40.50.300:FF:000482">
    <property type="entry name" value="Multidrug resistance-associated protein member 4"/>
    <property type="match status" value="1"/>
</dbReference>
<evidence type="ECO:0000256" key="21">
    <source>
        <dbReference type="ARBA" id="ARBA00050117"/>
    </source>
</evidence>
<comment type="subcellular location">
    <subcellularLocation>
        <location evidence="2">Apical cell membrane</location>
        <topology evidence="2">Multi-pass membrane protein</topology>
    </subcellularLocation>
    <subcellularLocation>
        <location evidence="3">Basolateral cell membrane</location>
        <topology evidence="3">Multi-pass membrane protein</topology>
    </subcellularLocation>
</comment>
<evidence type="ECO:0000256" key="29">
    <source>
        <dbReference type="ARBA" id="ARBA00051624"/>
    </source>
</evidence>
<dbReference type="Gene3D" id="3.40.50.300">
    <property type="entry name" value="P-loop containing nucleotide triphosphate hydrolases"/>
    <property type="match status" value="2"/>
</dbReference>
<evidence type="ECO:0000256" key="13">
    <source>
        <dbReference type="ARBA" id="ARBA00023136"/>
    </source>
</evidence>
<comment type="catalytic activity">
    <reaction evidence="28">
        <text>3',5'-cyclic AMP(in) + ATP + H2O = 3',5'-cyclic AMP(out) + ADP + phosphate + H(+)</text>
        <dbReference type="Rhea" id="RHEA:66184"/>
        <dbReference type="ChEBI" id="CHEBI:15377"/>
        <dbReference type="ChEBI" id="CHEBI:15378"/>
        <dbReference type="ChEBI" id="CHEBI:30616"/>
        <dbReference type="ChEBI" id="CHEBI:43474"/>
        <dbReference type="ChEBI" id="CHEBI:58165"/>
        <dbReference type="ChEBI" id="CHEBI:456216"/>
    </reaction>
    <physiologicalReaction direction="left-to-right" evidence="28">
        <dbReference type="Rhea" id="RHEA:66185"/>
    </physiologicalReaction>
</comment>
<comment type="catalytic activity">
    <reaction evidence="22">
        <text>glycoursodeoxycholate(in) + glutathione(in) + ATP + H2O = glycoursodeoxycholate(out) + glutathione(out) + ADP + phosphate + H(+)</text>
        <dbReference type="Rhea" id="RHEA:66416"/>
        <dbReference type="ChEBI" id="CHEBI:15377"/>
        <dbReference type="ChEBI" id="CHEBI:15378"/>
        <dbReference type="ChEBI" id="CHEBI:30616"/>
        <dbReference type="ChEBI" id="CHEBI:43474"/>
        <dbReference type="ChEBI" id="CHEBI:57925"/>
        <dbReference type="ChEBI" id="CHEBI:132030"/>
        <dbReference type="ChEBI" id="CHEBI:456216"/>
    </reaction>
    <physiologicalReaction direction="left-to-right" evidence="22">
        <dbReference type="Rhea" id="RHEA:66417"/>
    </physiologicalReaction>
</comment>
<evidence type="ECO:0000256" key="25">
    <source>
        <dbReference type="ARBA" id="ARBA00051151"/>
    </source>
</evidence>
<dbReference type="PANTHER" id="PTHR24223">
    <property type="entry name" value="ATP-BINDING CASSETTE SUB-FAMILY C"/>
    <property type="match status" value="1"/>
</dbReference>
<evidence type="ECO:0000256" key="10">
    <source>
        <dbReference type="ARBA" id="ARBA00022967"/>
    </source>
</evidence>
<comment type="catalytic activity">
    <reaction evidence="19">
        <text>an S-substituted glutathione(in) + ATP + H2O = an S-substituted glutathione(out) + ADP + phosphate + H(+)</text>
        <dbReference type="Rhea" id="RHEA:19121"/>
        <dbReference type="ChEBI" id="CHEBI:15377"/>
        <dbReference type="ChEBI" id="CHEBI:15378"/>
        <dbReference type="ChEBI" id="CHEBI:30616"/>
        <dbReference type="ChEBI" id="CHEBI:43474"/>
        <dbReference type="ChEBI" id="CHEBI:90779"/>
        <dbReference type="ChEBI" id="CHEBI:456216"/>
        <dbReference type="EC" id="7.6.2.3"/>
    </reaction>
    <physiologicalReaction direction="left-to-right" evidence="19">
        <dbReference type="Rhea" id="RHEA:19122"/>
    </physiologicalReaction>
</comment>
<dbReference type="EC" id="7.6.2.2" evidence="4"/>
<evidence type="ECO:0000256" key="36">
    <source>
        <dbReference type="SAM" id="Phobius"/>
    </source>
</evidence>
<dbReference type="PROSITE" id="PS50929">
    <property type="entry name" value="ABC_TM1F"/>
    <property type="match status" value="2"/>
</dbReference>
<feature type="transmembrane region" description="Helical" evidence="36">
    <location>
        <begin position="681"/>
        <end position="700"/>
    </location>
</feature>
<comment type="catalytic activity">
    <reaction evidence="26">
        <text>prostaglandin E2(in) + ATP + H2O = prostaglandin E2(out) + ADP + phosphate + H(+)</text>
        <dbReference type="Rhea" id="RHEA:66388"/>
        <dbReference type="ChEBI" id="CHEBI:15377"/>
        <dbReference type="ChEBI" id="CHEBI:15378"/>
        <dbReference type="ChEBI" id="CHEBI:30616"/>
        <dbReference type="ChEBI" id="CHEBI:43474"/>
        <dbReference type="ChEBI" id="CHEBI:456216"/>
        <dbReference type="ChEBI" id="CHEBI:606564"/>
    </reaction>
    <physiologicalReaction direction="left-to-right" evidence="26">
        <dbReference type="Rhea" id="RHEA:66389"/>
    </physiologicalReaction>
</comment>
<evidence type="ECO:0000256" key="34">
    <source>
        <dbReference type="ARBA" id="ARBA00062847"/>
    </source>
</evidence>
<feature type="transmembrane region" description="Helical" evidence="36">
    <location>
        <begin position="195"/>
        <end position="215"/>
    </location>
</feature>
<feature type="transmembrane region" description="Helical" evidence="36">
    <location>
        <begin position="918"/>
        <end position="940"/>
    </location>
</feature>
<sequence length="1266" mass="143410">MVGVRKRLRWLNPLFKIGHKRKLEEDDMYSVLPEDRSQHLGEELQGYWDQEVSRAQKDAREPSLTKAILKCYGKSYLVLGMLTFLEEGTRVVLPVFLGKMVSYVENYDPTDSAALRGAYGCAAGLSACVLVWAVLHHLYFYHMQRVGMRLRVAMCHMIYRKSLCLSSSAMGKTTTGQIVNLLSNDVSRFDQVTAFLHYLWVGPLQVIAVTALLWMEIGMSCLAGMAVLIIILLLQSCFGKLFSSLRSKTAALTDDRISTMSEVISGIKTIKMNAWEKSFIDLISRLRRKEISKILKSSYLRGMNLASFFAVSKIMIFVTFITNELLDNLITASQVFVVVTLFEALRFSSTLYFPMAVEKVSEAIVSIQRIENFLLLDEIPQLNTQLASDGERIVDMNNFTASWDKKSGTPTLQDLFLIARPGELLAVVGPVGAGKSSLLCAVLGELLPSQGQVIVHGRIAYVPQQPWVFSGTVRSNILFGKKYEKDRYEEVIKACALGEDLQLLKDGDQTVIGDGGTPLSEGQKARVSLARAMYQNADIYLLDDPFSAVDVEVSRHLFEQCVCQALREKITILVTHQWQYLKAASWILMLKGGTIIQCGTYIGLLKSGVDFDFLLKSNEEEPSPDLESSTLKNQSRPLMRGAAPELQDTENIEVTLPLEDRLEGKVGIKTYNDYFTAGAQWFILIFLILVNITAQVAYVLQDWWLAYWANLQSDLYFGVYGKGETIVMLHLNWYLRAYSGLTVSTILFGITRSLLIFYVLVNSSQTLHNKMLWSILRAPVLFFYRNPIGRILNRFSKDIGHMDDLLPLIFQDFIQTFLLVVGVVGVMVAAIPWTAIPVIPLGITFFVLRWYFLRTSREVKRLECTTRSPVFSHLASSLQGLWTIRAYKAEQRFQELFDAYQDLHSEAWFLLLTTSRWLAVYLDVICAIFATAVAFGALILVETLDLGQVGLVLSLTFTFTGMFQWCVRQSAEVENMMISVERGIEYTDLEKEAPWELEHRPPPSWPHGGEIDFYHINFRYSLDRPLVLKNLRVPTAPREKLGIVGRTGAGKSSLIAALFRLSEPEGRIWIDGLWTSDIGLHDLRKKMSVALQEPVLFTGTMRKNLDPFNEYLEEELWNVLEEVQLKEAIKALPSGLDTELAESGLNLSVGQRQLVCLARTVLRKNQILILDKATSNVDPRTDEFIQKKIREKFTQCTVLTITHRLSTVIDCERILVLDSWRRREFARPYDLLQNTDSLFYKMVQKLGKAEASALTERAKQVHSESE</sequence>
<keyword evidence="6" id="KW-1003">Cell membrane</keyword>
<evidence type="ECO:0000256" key="16">
    <source>
        <dbReference type="ARBA" id="ARBA00047279"/>
    </source>
</evidence>
<feature type="transmembrane region" description="Helical" evidence="36">
    <location>
        <begin position="946"/>
        <end position="967"/>
    </location>
</feature>
<dbReference type="GO" id="GO:0005524">
    <property type="term" value="F:ATP binding"/>
    <property type="evidence" value="ECO:0007669"/>
    <property type="project" value="UniProtKB-KW"/>
</dbReference>
<evidence type="ECO:0000256" key="17">
    <source>
        <dbReference type="ARBA" id="ARBA00047523"/>
    </source>
</evidence>
<dbReference type="CDD" id="cd18601">
    <property type="entry name" value="ABC_6TM_MRP4_D2_like"/>
    <property type="match status" value="1"/>
</dbReference>
<evidence type="ECO:0000259" key="38">
    <source>
        <dbReference type="PROSITE" id="PS50929"/>
    </source>
</evidence>
<dbReference type="GO" id="GO:0008559">
    <property type="term" value="F:ABC-type xenobiotic transporter activity"/>
    <property type="evidence" value="ECO:0007669"/>
    <property type="project" value="UniProtKB-EC"/>
</dbReference>
<keyword evidence="9" id="KW-0067">ATP-binding</keyword>
<dbReference type="InterPro" id="IPR003593">
    <property type="entry name" value="AAA+_ATPase"/>
</dbReference>
<evidence type="ECO:0000256" key="5">
    <source>
        <dbReference type="ARBA" id="ARBA00022448"/>
    </source>
</evidence>
<comment type="caution">
    <text evidence="39">The sequence shown here is derived from an EMBL/GenBank/DDBJ whole genome shotgun (WGS) entry which is preliminary data.</text>
</comment>
<evidence type="ECO:0000256" key="24">
    <source>
        <dbReference type="ARBA" id="ARBA00051057"/>
    </source>
</evidence>
<evidence type="ECO:0000256" key="18">
    <source>
        <dbReference type="ARBA" id="ARBA00047576"/>
    </source>
</evidence>
<comment type="catalytic activity">
    <reaction evidence="23">
        <text>prostaglandin E1(in) + ATP + H2O = prostaglandin E1(out) + ADP + phosphate + H(+)</text>
        <dbReference type="Rhea" id="RHEA:66392"/>
        <dbReference type="ChEBI" id="CHEBI:15377"/>
        <dbReference type="ChEBI" id="CHEBI:15378"/>
        <dbReference type="ChEBI" id="CHEBI:30616"/>
        <dbReference type="ChEBI" id="CHEBI:43474"/>
        <dbReference type="ChEBI" id="CHEBI:57397"/>
        <dbReference type="ChEBI" id="CHEBI:456216"/>
    </reaction>
    <physiologicalReaction direction="left-to-right" evidence="23">
        <dbReference type="Rhea" id="RHEA:66393"/>
    </physiologicalReaction>
</comment>
<dbReference type="GO" id="GO:0006869">
    <property type="term" value="P:lipid transport"/>
    <property type="evidence" value="ECO:0007669"/>
    <property type="project" value="UniProtKB-KW"/>
</dbReference>
<feature type="transmembrane region" description="Helical" evidence="36">
    <location>
        <begin position="834"/>
        <end position="852"/>
    </location>
</feature>
<evidence type="ECO:0000256" key="7">
    <source>
        <dbReference type="ARBA" id="ARBA00022692"/>
    </source>
</evidence>
<dbReference type="Pfam" id="PF00664">
    <property type="entry name" value="ABC_membrane"/>
    <property type="match status" value="2"/>
</dbReference>
<keyword evidence="7 36" id="KW-0812">Transmembrane</keyword>
<comment type="catalytic activity">
    <reaction evidence="25">
        <text>leukotriene B4(in) + ATP + H2O = leukotriene B4(out) + ADP + phosphate + H(+)</text>
        <dbReference type="Rhea" id="RHEA:66424"/>
        <dbReference type="ChEBI" id="CHEBI:15377"/>
        <dbReference type="ChEBI" id="CHEBI:15378"/>
        <dbReference type="ChEBI" id="CHEBI:30616"/>
        <dbReference type="ChEBI" id="CHEBI:43474"/>
        <dbReference type="ChEBI" id="CHEBI:57461"/>
        <dbReference type="ChEBI" id="CHEBI:456216"/>
    </reaction>
</comment>
<dbReference type="InterPro" id="IPR003439">
    <property type="entry name" value="ABC_transporter-like_ATP-bd"/>
</dbReference>
<evidence type="ECO:0000256" key="9">
    <source>
        <dbReference type="ARBA" id="ARBA00022840"/>
    </source>
</evidence>
<dbReference type="InterPro" id="IPR011527">
    <property type="entry name" value="ABC1_TM_dom"/>
</dbReference>
<dbReference type="GO" id="GO:0016323">
    <property type="term" value="C:basolateral plasma membrane"/>
    <property type="evidence" value="ECO:0007669"/>
    <property type="project" value="UniProtKB-SubCell"/>
</dbReference>
<gene>
    <name evidence="39" type="ORF">JEQ12_002248</name>
</gene>
<dbReference type="FunFam" id="1.20.1560.10:FF:000027">
    <property type="entry name" value="ATP-binding cassette subfamily C member 4"/>
    <property type="match status" value="1"/>
</dbReference>
<evidence type="ECO:0000256" key="14">
    <source>
        <dbReference type="ARBA" id="ARBA00024220"/>
    </source>
</evidence>
<name>A0A836D028_SHEEP</name>
<comment type="catalytic activity">
    <reaction evidence="18">
        <text>17beta-estradiol 17-O-(beta-D-glucuronate)(in) + ATP + H2O = 17beta-estradiol 17-O-(beta-D-glucuronate)(out) + ADP + phosphate + H(+)</text>
        <dbReference type="Rhea" id="RHEA:60128"/>
        <dbReference type="ChEBI" id="CHEBI:15377"/>
        <dbReference type="ChEBI" id="CHEBI:15378"/>
        <dbReference type="ChEBI" id="CHEBI:30616"/>
        <dbReference type="ChEBI" id="CHEBI:43474"/>
        <dbReference type="ChEBI" id="CHEBI:82961"/>
        <dbReference type="ChEBI" id="CHEBI:456216"/>
    </reaction>
    <physiologicalReaction direction="left-to-right" evidence="18">
        <dbReference type="Rhea" id="RHEA:60129"/>
    </physiologicalReaction>
</comment>
<comment type="catalytic activity">
    <reaction evidence="16">
        <text>dehydroepiandrosterone 3-sulfate(in) + ATP + H2O = dehydroepiandrosterone 3-sulfate(out) + ADP + phosphate + H(+)</text>
        <dbReference type="Rhea" id="RHEA:61364"/>
        <dbReference type="ChEBI" id="CHEBI:15377"/>
        <dbReference type="ChEBI" id="CHEBI:15378"/>
        <dbReference type="ChEBI" id="CHEBI:30616"/>
        <dbReference type="ChEBI" id="CHEBI:43474"/>
        <dbReference type="ChEBI" id="CHEBI:57905"/>
        <dbReference type="ChEBI" id="CHEBI:456216"/>
    </reaction>
    <physiologicalReaction direction="left-to-right" evidence="16">
        <dbReference type="Rhea" id="RHEA:61365"/>
    </physiologicalReaction>
</comment>
<evidence type="ECO:0000256" key="32">
    <source>
        <dbReference type="ARBA" id="ARBA00052647"/>
    </source>
</evidence>
<dbReference type="InterPro" id="IPR017871">
    <property type="entry name" value="ABC_transporter-like_CS"/>
</dbReference>
<feature type="transmembrane region" description="Helical" evidence="36">
    <location>
        <begin position="328"/>
        <end position="345"/>
    </location>
</feature>
<comment type="catalytic activity">
    <reaction evidence="31">
        <text>glycocholate(in) + glutathione(in) + ATP + H2O = glycocholate(out) + glutathione(out) + ADP + phosphate + H(+)</text>
        <dbReference type="Rhea" id="RHEA:66400"/>
        <dbReference type="ChEBI" id="CHEBI:15377"/>
        <dbReference type="ChEBI" id="CHEBI:15378"/>
        <dbReference type="ChEBI" id="CHEBI:29746"/>
        <dbReference type="ChEBI" id="CHEBI:30616"/>
        <dbReference type="ChEBI" id="CHEBI:43474"/>
        <dbReference type="ChEBI" id="CHEBI:57925"/>
        <dbReference type="ChEBI" id="CHEBI:456216"/>
    </reaction>
    <physiologicalReaction direction="left-to-right" evidence="31">
        <dbReference type="Rhea" id="RHEA:66401"/>
    </physiologicalReaction>
</comment>
<dbReference type="InterPro" id="IPR036640">
    <property type="entry name" value="ABC1_TM_sf"/>
</dbReference>
<dbReference type="InterPro" id="IPR050173">
    <property type="entry name" value="ABC_transporter_C-like"/>
</dbReference>
<comment type="catalytic activity">
    <reaction evidence="21">
        <text>tauroursodeoxycholate(in) + glutathione(in) + ATP + H2O = tauroursodeoxycholate(out) + glutathione(out) + ADP + phosphate + H(+)</text>
        <dbReference type="Rhea" id="RHEA:66420"/>
        <dbReference type="ChEBI" id="CHEBI:15377"/>
        <dbReference type="ChEBI" id="CHEBI:15378"/>
        <dbReference type="ChEBI" id="CHEBI:30616"/>
        <dbReference type="ChEBI" id="CHEBI:43474"/>
        <dbReference type="ChEBI" id="CHEBI:57925"/>
        <dbReference type="ChEBI" id="CHEBI:132028"/>
        <dbReference type="ChEBI" id="CHEBI:456216"/>
    </reaction>
    <physiologicalReaction direction="left-to-right" evidence="21">
        <dbReference type="Rhea" id="RHEA:66421"/>
    </physiologicalReaction>
</comment>
<evidence type="ECO:0000256" key="35">
    <source>
        <dbReference type="ARBA" id="ARBA00082792"/>
    </source>
</evidence>
<evidence type="ECO:0000259" key="37">
    <source>
        <dbReference type="PROSITE" id="PS50893"/>
    </source>
</evidence>
<comment type="catalytic activity">
    <reaction evidence="29">
        <text>glycochenodeoxycholate(in) + glutathione(in) + ATP + H2O = glycochenodeoxycholate(out) + glutathione(out) + ADP + phosphate + H(+)</text>
        <dbReference type="Rhea" id="RHEA:66408"/>
        <dbReference type="ChEBI" id="CHEBI:15377"/>
        <dbReference type="ChEBI" id="CHEBI:15378"/>
        <dbReference type="ChEBI" id="CHEBI:30616"/>
        <dbReference type="ChEBI" id="CHEBI:36252"/>
        <dbReference type="ChEBI" id="CHEBI:43474"/>
        <dbReference type="ChEBI" id="CHEBI:57925"/>
        <dbReference type="ChEBI" id="CHEBI:456216"/>
    </reaction>
    <physiologicalReaction direction="left-to-right" evidence="29">
        <dbReference type="Rhea" id="RHEA:66409"/>
    </physiologicalReaction>
</comment>
<dbReference type="PROSITE" id="PS50893">
    <property type="entry name" value="ABC_TRANSPORTER_2"/>
    <property type="match status" value="2"/>
</dbReference>
<dbReference type="Pfam" id="PF00005">
    <property type="entry name" value="ABC_tran"/>
    <property type="match status" value="2"/>
</dbReference>